<organism evidence="4 5">
    <name type="scientific">Oidiodendron maius (strain Zn)</name>
    <dbReference type="NCBI Taxonomy" id="913774"/>
    <lineage>
        <taxon>Eukaryota</taxon>
        <taxon>Fungi</taxon>
        <taxon>Dikarya</taxon>
        <taxon>Ascomycota</taxon>
        <taxon>Pezizomycotina</taxon>
        <taxon>Leotiomycetes</taxon>
        <taxon>Leotiomycetes incertae sedis</taxon>
        <taxon>Myxotrichaceae</taxon>
        <taxon>Oidiodendron</taxon>
    </lineage>
</organism>
<dbReference type="PANTHER" id="PTHR43283:SF17">
    <property type="entry name" value="(LOVD), PUTATIVE (AFU_ORTHOLOGUE AFUA_5G00920)-RELATED"/>
    <property type="match status" value="1"/>
</dbReference>
<name>A0A0C3DCI9_OIDMZ</name>
<dbReference type="Proteomes" id="UP000054321">
    <property type="component" value="Unassembled WGS sequence"/>
</dbReference>
<dbReference type="EMBL" id="KN832878">
    <property type="protein sequence ID" value="KIM99642.1"/>
    <property type="molecule type" value="Genomic_DNA"/>
</dbReference>
<dbReference type="InterPro" id="IPR001466">
    <property type="entry name" value="Beta-lactam-related"/>
</dbReference>
<dbReference type="InParanoid" id="A0A0C3DCI9"/>
<gene>
    <name evidence="4" type="ORF">OIDMADRAFT_104621</name>
</gene>
<dbReference type="PANTHER" id="PTHR43283">
    <property type="entry name" value="BETA-LACTAMASE-RELATED"/>
    <property type="match status" value="1"/>
</dbReference>
<evidence type="ECO:0000313" key="5">
    <source>
        <dbReference type="Proteomes" id="UP000054321"/>
    </source>
</evidence>
<dbReference type="SUPFAM" id="SSF56601">
    <property type="entry name" value="beta-lactamase/transpeptidase-like"/>
    <property type="match status" value="1"/>
</dbReference>
<reference evidence="4 5" key="1">
    <citation type="submission" date="2014-04" db="EMBL/GenBank/DDBJ databases">
        <authorList>
            <consortium name="DOE Joint Genome Institute"/>
            <person name="Kuo A."/>
            <person name="Martino E."/>
            <person name="Perotto S."/>
            <person name="Kohler A."/>
            <person name="Nagy L.G."/>
            <person name="Floudas D."/>
            <person name="Copeland A."/>
            <person name="Barry K.W."/>
            <person name="Cichocki N."/>
            <person name="Veneault-Fourrey C."/>
            <person name="LaButti K."/>
            <person name="Lindquist E.A."/>
            <person name="Lipzen A."/>
            <person name="Lundell T."/>
            <person name="Morin E."/>
            <person name="Murat C."/>
            <person name="Sun H."/>
            <person name="Tunlid A."/>
            <person name="Henrissat B."/>
            <person name="Grigoriev I.V."/>
            <person name="Hibbett D.S."/>
            <person name="Martin F."/>
            <person name="Nordberg H.P."/>
            <person name="Cantor M.N."/>
            <person name="Hua S.X."/>
        </authorList>
    </citation>
    <scope>NUCLEOTIDE SEQUENCE [LARGE SCALE GENOMIC DNA]</scope>
    <source>
        <strain evidence="4 5">Zn</strain>
    </source>
</reference>
<comment type="similarity">
    <text evidence="1">Belongs to the class-A beta-lactamase family.</text>
</comment>
<dbReference type="OrthoDB" id="428260at2759"/>
<dbReference type="InterPro" id="IPR012338">
    <property type="entry name" value="Beta-lactam/transpept-like"/>
</dbReference>
<evidence type="ECO:0000313" key="4">
    <source>
        <dbReference type="EMBL" id="KIM99642.1"/>
    </source>
</evidence>
<dbReference type="InterPro" id="IPR050789">
    <property type="entry name" value="Diverse_Enzym_Activities"/>
</dbReference>
<evidence type="ECO:0000259" key="3">
    <source>
        <dbReference type="Pfam" id="PF00144"/>
    </source>
</evidence>
<keyword evidence="5" id="KW-1185">Reference proteome</keyword>
<proteinExistence type="inferred from homology"/>
<protein>
    <recommendedName>
        <fullName evidence="3">Beta-lactamase-related domain-containing protein</fullName>
    </recommendedName>
</protein>
<dbReference type="STRING" id="913774.A0A0C3DCI9"/>
<dbReference type="Pfam" id="PF00144">
    <property type="entry name" value="Beta-lactamase"/>
    <property type="match status" value="1"/>
</dbReference>
<sequence length="380" mass="41859">MASLEEVFDAVIAQGKIPGWWHFGPTSLNGAQELVKIDALMAFASYTKLINSIAAMQLVESGKWKLDNPVFNILPELEGIPILTQTKDGKAVVTKRESANTLRQLLTHSSDIAYGFNPELIKEYQASLGLTPGVSSSTVAGLYSNPLLFEPGSSWEYGAGIDWVGLGISRITNTSLDDYCQQNIFKPLGITDITFWPERRPELNARRAGMSIRDPDAQKLLPYTGGKIFGDYEEEFGGEGGYGTMPDYLKMLQSLLADDEKILKRETTKMMFSPQLTPESQKALQEVFNTTNKSALYVGVFPENSRYDWGLGGLLTMEDVAVNGAPWRRKGCMVWSGLPNLFWFVDRAAGICGVYGTQLLPAGDGVTREMIGLLDKAIEI</sequence>
<dbReference type="AlphaFoldDB" id="A0A0C3DCI9"/>
<evidence type="ECO:0000256" key="2">
    <source>
        <dbReference type="ARBA" id="ARBA00022801"/>
    </source>
</evidence>
<keyword evidence="2" id="KW-0378">Hydrolase</keyword>
<dbReference type="Gene3D" id="3.40.710.10">
    <property type="entry name" value="DD-peptidase/beta-lactamase superfamily"/>
    <property type="match status" value="1"/>
</dbReference>
<evidence type="ECO:0000256" key="1">
    <source>
        <dbReference type="ARBA" id="ARBA00009009"/>
    </source>
</evidence>
<dbReference type="HOGENOM" id="CLU_020027_11_1_1"/>
<reference evidence="5" key="2">
    <citation type="submission" date="2015-01" db="EMBL/GenBank/DDBJ databases">
        <title>Evolutionary Origins and Diversification of the Mycorrhizal Mutualists.</title>
        <authorList>
            <consortium name="DOE Joint Genome Institute"/>
            <consortium name="Mycorrhizal Genomics Consortium"/>
            <person name="Kohler A."/>
            <person name="Kuo A."/>
            <person name="Nagy L.G."/>
            <person name="Floudas D."/>
            <person name="Copeland A."/>
            <person name="Barry K.W."/>
            <person name="Cichocki N."/>
            <person name="Veneault-Fourrey C."/>
            <person name="LaButti K."/>
            <person name="Lindquist E.A."/>
            <person name="Lipzen A."/>
            <person name="Lundell T."/>
            <person name="Morin E."/>
            <person name="Murat C."/>
            <person name="Riley R."/>
            <person name="Ohm R."/>
            <person name="Sun H."/>
            <person name="Tunlid A."/>
            <person name="Henrissat B."/>
            <person name="Grigoriev I.V."/>
            <person name="Hibbett D.S."/>
            <person name="Martin F."/>
        </authorList>
    </citation>
    <scope>NUCLEOTIDE SEQUENCE [LARGE SCALE GENOMIC DNA]</scope>
    <source>
        <strain evidence="5">Zn</strain>
    </source>
</reference>
<dbReference type="GO" id="GO:0016787">
    <property type="term" value="F:hydrolase activity"/>
    <property type="evidence" value="ECO:0007669"/>
    <property type="project" value="UniProtKB-KW"/>
</dbReference>
<feature type="domain" description="Beta-lactamase-related" evidence="3">
    <location>
        <begin position="31"/>
        <end position="361"/>
    </location>
</feature>
<accession>A0A0C3DCI9</accession>